<feature type="compositionally biased region" description="Low complexity" evidence="1">
    <location>
        <begin position="15"/>
        <end position="30"/>
    </location>
</feature>
<dbReference type="EMBL" id="PVEO01000005">
    <property type="protein sequence ID" value="PQV48270.1"/>
    <property type="molecule type" value="Genomic_DNA"/>
</dbReference>
<dbReference type="RefSeq" id="WP_170064002.1">
    <property type="nucleotide sequence ID" value="NZ_PVEO01000005.1"/>
</dbReference>
<sequence>MGFIKDKKKFERTKTQTNPTNPTGNTNIDTNDFDIDEKTIKDQQSKN</sequence>
<evidence type="ECO:0000313" key="2">
    <source>
        <dbReference type="EMBL" id="PQV48270.1"/>
    </source>
</evidence>
<dbReference type="Proteomes" id="UP000251545">
    <property type="component" value="Unassembled WGS sequence"/>
</dbReference>
<protein>
    <submittedName>
        <fullName evidence="2">Uncharacterized protein</fullName>
    </submittedName>
</protein>
<name>A0A362X951_9FLAO</name>
<evidence type="ECO:0000313" key="3">
    <source>
        <dbReference type="Proteomes" id="UP000251545"/>
    </source>
</evidence>
<comment type="caution">
    <text evidence="2">The sequence shown here is derived from an EMBL/GenBank/DDBJ whole genome shotgun (WGS) entry which is preliminary data.</text>
</comment>
<gene>
    <name evidence="2" type="ORF">CLV33_105120</name>
</gene>
<organism evidence="2 3">
    <name type="scientific">Jejuia pallidilutea</name>
    <dbReference type="NCBI Taxonomy" id="504487"/>
    <lineage>
        <taxon>Bacteria</taxon>
        <taxon>Pseudomonadati</taxon>
        <taxon>Bacteroidota</taxon>
        <taxon>Flavobacteriia</taxon>
        <taxon>Flavobacteriales</taxon>
        <taxon>Flavobacteriaceae</taxon>
        <taxon>Jejuia</taxon>
    </lineage>
</organism>
<reference evidence="2 3" key="1">
    <citation type="submission" date="2018-02" db="EMBL/GenBank/DDBJ databases">
        <title>Genomic Encyclopedia of Archaeal and Bacterial Type Strains, Phase II (KMG-II): from individual species to whole genera.</title>
        <authorList>
            <person name="Goeker M."/>
        </authorList>
    </citation>
    <scope>NUCLEOTIDE SEQUENCE [LARGE SCALE GENOMIC DNA]</scope>
    <source>
        <strain evidence="2 3">DSM 21165</strain>
    </source>
</reference>
<proteinExistence type="predicted"/>
<feature type="region of interest" description="Disordered" evidence="1">
    <location>
        <begin position="1"/>
        <end position="47"/>
    </location>
</feature>
<feature type="compositionally biased region" description="Basic and acidic residues" evidence="1">
    <location>
        <begin position="1"/>
        <end position="14"/>
    </location>
</feature>
<dbReference type="AlphaFoldDB" id="A0A362X951"/>
<evidence type="ECO:0000256" key="1">
    <source>
        <dbReference type="SAM" id="MobiDB-lite"/>
    </source>
</evidence>
<accession>A0A362X951</accession>
<feature type="compositionally biased region" description="Basic and acidic residues" evidence="1">
    <location>
        <begin position="36"/>
        <end position="47"/>
    </location>
</feature>